<dbReference type="KEGG" id="gim:F1728_12185"/>
<sequence length="303" mass="34871">MLPQGSRLVYRPGVLGLAKLRYADAKSKVDLWQDVALLISLTGDVPESLWEEATPIPVGDLDYQDQPADQARFAGVDTALTRNKQYGTWEKDLKNYLYQERPLKLWFSGDPKLYSDPDETEADFRARLKLLLREERDLQIEKLRAKYASKLETIQNRIRTAEERVAREESQYSDKKMSSFLSIGTTIFGAIMGRKIASATNVRKASTAARSVGRAAKEYDDIERAQEALKVQQQKYEELEAEFQQELDELEAPIRPEDLEIEEYLVRPRKSDLMINEVAFTWLPWSVDEATGISEPLYQRDVR</sequence>
<feature type="coiled-coil region" evidence="1">
    <location>
        <begin position="215"/>
        <end position="249"/>
    </location>
</feature>
<feature type="coiled-coil region" evidence="1">
    <location>
        <begin position="144"/>
        <end position="171"/>
    </location>
</feature>
<dbReference type="RefSeq" id="WP_155364342.1">
    <property type="nucleotide sequence ID" value="NZ_CP043930.1"/>
</dbReference>
<dbReference type="AlphaFoldDB" id="A0A6I6ABM1"/>
<organism evidence="2 3">
    <name type="scientific">Gimesia benthica</name>
    <dbReference type="NCBI Taxonomy" id="2608982"/>
    <lineage>
        <taxon>Bacteria</taxon>
        <taxon>Pseudomonadati</taxon>
        <taxon>Planctomycetota</taxon>
        <taxon>Planctomycetia</taxon>
        <taxon>Planctomycetales</taxon>
        <taxon>Planctomycetaceae</taxon>
        <taxon>Gimesia</taxon>
    </lineage>
</organism>
<protein>
    <submittedName>
        <fullName evidence="2">Uncharacterized protein</fullName>
    </submittedName>
</protein>
<evidence type="ECO:0000313" key="3">
    <source>
        <dbReference type="Proteomes" id="UP000427281"/>
    </source>
</evidence>
<dbReference type="EMBL" id="CP043930">
    <property type="protein sequence ID" value="QGQ23386.1"/>
    <property type="molecule type" value="Genomic_DNA"/>
</dbReference>
<keyword evidence="1" id="KW-0175">Coiled coil</keyword>
<reference evidence="2 3" key="1">
    <citation type="submission" date="2019-09" db="EMBL/GenBank/DDBJ databases">
        <title>Gimesia benthica sp. nov., a novel bacterium isolated from deep-sea water of the Northwest Indian Ocean.</title>
        <authorList>
            <person name="Dai X."/>
        </authorList>
    </citation>
    <scope>NUCLEOTIDE SEQUENCE [LARGE SCALE GENOMIC DNA]</scope>
    <source>
        <strain evidence="2 3">E7</strain>
    </source>
</reference>
<gene>
    <name evidence="2" type="ORF">F1728_12185</name>
</gene>
<dbReference type="Proteomes" id="UP000427281">
    <property type="component" value="Chromosome"/>
</dbReference>
<evidence type="ECO:0000256" key="1">
    <source>
        <dbReference type="SAM" id="Coils"/>
    </source>
</evidence>
<evidence type="ECO:0000313" key="2">
    <source>
        <dbReference type="EMBL" id="QGQ23386.1"/>
    </source>
</evidence>
<proteinExistence type="predicted"/>
<accession>A0A6I6ABM1</accession>
<keyword evidence="3" id="KW-1185">Reference proteome</keyword>
<name>A0A6I6ABM1_9PLAN</name>